<protein>
    <submittedName>
        <fullName evidence="1">Uncharacterized protein</fullName>
    </submittedName>
</protein>
<sequence>CAVKEEDKTTEIFELTEDGRLAAVEWIRQQYESRLDYWEAAPSIKDAVPIVHE</sequence>
<dbReference type="EMBL" id="AJWY01009643">
    <property type="protein sequence ID" value="EKC57763.1"/>
    <property type="molecule type" value="Genomic_DNA"/>
</dbReference>
<dbReference type="AlphaFoldDB" id="K1SJJ7"/>
<comment type="caution">
    <text evidence="1">The sequence shown here is derived from an EMBL/GenBank/DDBJ whole genome shotgun (WGS) entry which is preliminary data.</text>
</comment>
<proteinExistence type="predicted"/>
<evidence type="ECO:0000313" key="1">
    <source>
        <dbReference type="EMBL" id="EKC57763.1"/>
    </source>
</evidence>
<gene>
    <name evidence="1" type="ORF">LEA_14205</name>
</gene>
<name>K1SJJ7_9ZZZZ</name>
<feature type="non-terminal residue" evidence="1">
    <location>
        <position position="1"/>
    </location>
</feature>
<organism evidence="1">
    <name type="scientific">human gut metagenome</name>
    <dbReference type="NCBI Taxonomy" id="408170"/>
    <lineage>
        <taxon>unclassified sequences</taxon>
        <taxon>metagenomes</taxon>
        <taxon>organismal metagenomes</taxon>
    </lineage>
</organism>
<accession>K1SJJ7</accession>
<reference evidence="1" key="1">
    <citation type="journal article" date="2013" name="Environ. Microbiol.">
        <title>Microbiota from the distal guts of lean and obese adolescents exhibit partial functional redundancy besides clear differences in community structure.</title>
        <authorList>
            <person name="Ferrer M."/>
            <person name="Ruiz A."/>
            <person name="Lanza F."/>
            <person name="Haange S.B."/>
            <person name="Oberbach A."/>
            <person name="Till H."/>
            <person name="Bargiela R."/>
            <person name="Campoy C."/>
            <person name="Segura M.T."/>
            <person name="Richter M."/>
            <person name="von Bergen M."/>
            <person name="Seifert J."/>
            <person name="Suarez A."/>
        </authorList>
    </citation>
    <scope>NUCLEOTIDE SEQUENCE</scope>
</reference>